<dbReference type="InterPro" id="IPR041872">
    <property type="entry name" value="Anticodon_Met"/>
</dbReference>
<dbReference type="GO" id="GO:0004825">
    <property type="term" value="F:methionine-tRNA ligase activity"/>
    <property type="evidence" value="ECO:0007669"/>
    <property type="project" value="UniProtKB-UniRule"/>
</dbReference>
<comment type="caution">
    <text evidence="9">Lacks conserved residue(s) required for the propagation of feature annotation.</text>
</comment>
<comment type="similarity">
    <text evidence="9">Belongs to the class-I aminoacyl-tRNA synthetase family. MetG type 2B subfamily.</text>
</comment>
<evidence type="ECO:0000256" key="2">
    <source>
        <dbReference type="ARBA" id="ARBA00004496"/>
    </source>
</evidence>
<evidence type="ECO:0000256" key="1">
    <source>
        <dbReference type="ARBA" id="ARBA00003314"/>
    </source>
</evidence>
<keyword evidence="6 9" id="KW-0067">ATP-binding</keyword>
<dbReference type="NCBIfam" id="NF008900">
    <property type="entry name" value="PRK12267.1"/>
    <property type="match status" value="1"/>
</dbReference>
<dbReference type="InterPro" id="IPR009080">
    <property type="entry name" value="tRNAsynth_Ia_anticodon-bd"/>
</dbReference>
<dbReference type="InterPro" id="IPR023457">
    <property type="entry name" value="Met-tRNA_synth_2"/>
</dbReference>
<dbReference type="InterPro" id="IPR001412">
    <property type="entry name" value="aa-tRNA-synth_I_CS"/>
</dbReference>
<dbReference type="NCBIfam" id="TIGR00398">
    <property type="entry name" value="metG"/>
    <property type="match status" value="1"/>
</dbReference>
<dbReference type="Pfam" id="PF19303">
    <property type="entry name" value="Anticodon_3"/>
    <property type="match status" value="1"/>
</dbReference>
<dbReference type="GO" id="GO:0005524">
    <property type="term" value="F:ATP binding"/>
    <property type="evidence" value="ECO:0007669"/>
    <property type="project" value="UniProtKB-UniRule"/>
</dbReference>
<dbReference type="AlphaFoldDB" id="A0A368EJX6"/>
<dbReference type="InterPro" id="IPR014758">
    <property type="entry name" value="Met-tRNA_synth"/>
</dbReference>
<dbReference type="SUPFAM" id="SSF47323">
    <property type="entry name" value="Anticodon-binding domain of a subclass of class I aminoacyl-tRNA synthetases"/>
    <property type="match status" value="1"/>
</dbReference>
<dbReference type="Gene3D" id="3.40.50.620">
    <property type="entry name" value="HUPs"/>
    <property type="match status" value="1"/>
</dbReference>
<reference evidence="12 13" key="1">
    <citation type="journal article" date="2018" name="Microbiome">
        <title>Fine metagenomic profile of the Mediterranean stratified and mixed water columns revealed by assembly and recruitment.</title>
        <authorList>
            <person name="Haro-Moreno J.M."/>
            <person name="Lopez-Perez M."/>
            <person name="De La Torre J.R."/>
            <person name="Picazo A."/>
            <person name="Camacho A."/>
            <person name="Rodriguez-Valera F."/>
        </authorList>
    </citation>
    <scope>NUCLEOTIDE SEQUENCE [LARGE SCALE GENOMIC DNA]</scope>
    <source>
        <strain evidence="12">MED-G50</strain>
    </source>
</reference>
<comment type="caution">
    <text evidence="12">The sequence shown here is derived from an EMBL/GenBank/DDBJ whole genome shotgun (WGS) entry which is preliminary data.</text>
</comment>
<dbReference type="GO" id="GO:0005737">
    <property type="term" value="C:cytoplasm"/>
    <property type="evidence" value="ECO:0007669"/>
    <property type="project" value="UniProtKB-SubCell"/>
</dbReference>
<evidence type="ECO:0000256" key="3">
    <source>
        <dbReference type="ARBA" id="ARBA00022490"/>
    </source>
</evidence>
<feature type="domain" description="Methionyl/Leucyl tRNA synthetase" evidence="10">
    <location>
        <begin position="5"/>
        <end position="359"/>
    </location>
</feature>
<evidence type="ECO:0000313" key="13">
    <source>
        <dbReference type="Proteomes" id="UP000252289"/>
    </source>
</evidence>
<dbReference type="EMBL" id="QOQK01000023">
    <property type="protein sequence ID" value="RCL83931.1"/>
    <property type="molecule type" value="Genomic_DNA"/>
</dbReference>
<dbReference type="SUPFAM" id="SSF52374">
    <property type="entry name" value="Nucleotidylyl transferase"/>
    <property type="match status" value="1"/>
</dbReference>
<evidence type="ECO:0000259" key="10">
    <source>
        <dbReference type="Pfam" id="PF09334"/>
    </source>
</evidence>
<organism evidence="12 13">
    <name type="scientific">PS1 clade bacterium</name>
    <dbReference type="NCBI Taxonomy" id="2175152"/>
    <lineage>
        <taxon>Bacteria</taxon>
        <taxon>Pseudomonadati</taxon>
        <taxon>Pseudomonadota</taxon>
        <taxon>Alphaproteobacteria</taxon>
        <taxon>PS1 clade</taxon>
    </lineage>
</organism>
<dbReference type="PANTHER" id="PTHR43326:SF1">
    <property type="entry name" value="METHIONINE--TRNA LIGASE, MITOCHONDRIAL"/>
    <property type="match status" value="1"/>
</dbReference>
<dbReference type="PRINTS" id="PR01041">
    <property type="entry name" value="TRNASYNTHMET"/>
</dbReference>
<dbReference type="GO" id="GO:0006431">
    <property type="term" value="P:methionyl-tRNA aminoacylation"/>
    <property type="evidence" value="ECO:0007669"/>
    <property type="project" value="UniProtKB-UniRule"/>
</dbReference>
<keyword evidence="3 9" id="KW-0963">Cytoplasm</keyword>
<dbReference type="PANTHER" id="PTHR43326">
    <property type="entry name" value="METHIONYL-TRNA SYNTHETASE"/>
    <property type="match status" value="1"/>
</dbReference>
<comment type="subunit">
    <text evidence="9">Monomer.</text>
</comment>
<feature type="short sequence motif" description="'KMSKS' region" evidence="9">
    <location>
        <begin position="296"/>
        <end position="300"/>
    </location>
</feature>
<evidence type="ECO:0000256" key="6">
    <source>
        <dbReference type="ARBA" id="ARBA00022840"/>
    </source>
</evidence>
<dbReference type="FunFam" id="2.170.220.10:FF:000002">
    <property type="entry name" value="Methionine--tRNA ligase"/>
    <property type="match status" value="1"/>
</dbReference>
<protein>
    <recommendedName>
        <fullName evidence="9">Methionine--tRNA ligase</fullName>
        <ecNumber evidence="9">6.1.1.10</ecNumber>
    </recommendedName>
    <alternativeName>
        <fullName evidence="9">Methionyl-tRNA synthetase</fullName>
        <shortName evidence="9">MetRS</shortName>
    </alternativeName>
</protein>
<dbReference type="Proteomes" id="UP000252289">
    <property type="component" value="Unassembled WGS sequence"/>
</dbReference>
<dbReference type="Pfam" id="PF09334">
    <property type="entry name" value="tRNA-synt_1g"/>
    <property type="match status" value="1"/>
</dbReference>
<gene>
    <name evidence="9" type="primary">metG</name>
    <name evidence="12" type="ORF">DBW64_04730</name>
</gene>
<keyword evidence="8 9" id="KW-0030">Aminoacyl-tRNA synthetase</keyword>
<evidence type="ECO:0000256" key="7">
    <source>
        <dbReference type="ARBA" id="ARBA00022917"/>
    </source>
</evidence>
<evidence type="ECO:0000256" key="4">
    <source>
        <dbReference type="ARBA" id="ARBA00022598"/>
    </source>
</evidence>
<evidence type="ECO:0000259" key="11">
    <source>
        <dbReference type="Pfam" id="PF19303"/>
    </source>
</evidence>
<dbReference type="InterPro" id="IPR014729">
    <property type="entry name" value="Rossmann-like_a/b/a_fold"/>
</dbReference>
<dbReference type="EC" id="6.1.1.10" evidence="9"/>
<keyword evidence="5 9" id="KW-0547">Nucleotide-binding</keyword>
<proteinExistence type="inferred from homology"/>
<evidence type="ECO:0000256" key="9">
    <source>
        <dbReference type="HAMAP-Rule" id="MF_01228"/>
    </source>
</evidence>
<dbReference type="HAMAP" id="MF_01228">
    <property type="entry name" value="Met_tRNA_synth_type2"/>
    <property type="match status" value="1"/>
</dbReference>
<evidence type="ECO:0000256" key="5">
    <source>
        <dbReference type="ARBA" id="ARBA00022741"/>
    </source>
</evidence>
<sequence>MTRPYFITTAISYPNGPPHIGHAYEAIATDVIARFHRLAGEDVYFLTGTDDHGQKMFQTARDQNIAPLELADQLTPRFREMVAAFKCSNNDFIRTSEERHYKAVAAMWQRMADNGDIYKDSYAGWYSVRDEAFYTEAELISDEAGNKTAPSGTEVEWVEEESYFFRLSAYEDKLLDYYKSHPDFIAPTTRKNEIVSFVSGGLKDLSISRTSFSWGVPVPDDPEHVVYVWVDALTNYLTAAGFPDNDSPLWPAALHVIGKDITRFHAVYWPAFLMSAKLELPENIFAHGFLTLRGEKMSKSAGNVMDPFDMVNRYGSENLRYFFMREVPFGQDGSFSDEAIVNRVNADLANDLGNLAQRSLSMIAKNCDGIMPTPHLNEEGDALLLTLADGLHAKMNDAMDRLAIHEYLKSIFELVSEANRYFAEQEPWGLKKTDPARMGTVLYLAAEIIRQASIALQPVIPEGSLNLLDLLDVPQEQRTFNFLGSTGRLAFGQNLPKPEVIFPRLEMDAEA</sequence>
<feature type="short sequence motif" description="'HIGH' region" evidence="9">
    <location>
        <begin position="12"/>
        <end position="22"/>
    </location>
</feature>
<keyword evidence="4 9" id="KW-0436">Ligase</keyword>
<feature type="domain" description="Methionyl-tRNA synthetase anticodon-binding" evidence="11">
    <location>
        <begin position="378"/>
        <end position="508"/>
    </location>
</feature>
<name>A0A368EJX6_9PROT</name>
<comment type="subcellular location">
    <subcellularLocation>
        <location evidence="2 9">Cytoplasm</location>
    </subcellularLocation>
</comment>
<evidence type="ECO:0000256" key="8">
    <source>
        <dbReference type="ARBA" id="ARBA00023146"/>
    </source>
</evidence>
<accession>A0A368EJX6</accession>
<dbReference type="Gene3D" id="2.170.220.10">
    <property type="match status" value="1"/>
</dbReference>
<dbReference type="InterPro" id="IPR033911">
    <property type="entry name" value="MetRS_core"/>
</dbReference>
<dbReference type="CDD" id="cd07957">
    <property type="entry name" value="Anticodon_Ia_Met"/>
    <property type="match status" value="1"/>
</dbReference>
<comment type="function">
    <text evidence="1 9">Is required not only for elongation of protein synthesis but also for the initiation of all mRNA translation through initiator tRNA(fMet) aminoacylation.</text>
</comment>
<keyword evidence="7 9" id="KW-0648">Protein biosynthesis</keyword>
<dbReference type="Gene3D" id="1.10.730.10">
    <property type="entry name" value="Isoleucyl-tRNA Synthetase, Domain 1"/>
    <property type="match status" value="1"/>
</dbReference>
<dbReference type="CDD" id="cd00814">
    <property type="entry name" value="MetRS_core"/>
    <property type="match status" value="1"/>
</dbReference>
<comment type="catalytic activity">
    <reaction evidence="9">
        <text>tRNA(Met) + L-methionine + ATP = L-methionyl-tRNA(Met) + AMP + diphosphate</text>
        <dbReference type="Rhea" id="RHEA:13481"/>
        <dbReference type="Rhea" id="RHEA-COMP:9667"/>
        <dbReference type="Rhea" id="RHEA-COMP:9698"/>
        <dbReference type="ChEBI" id="CHEBI:30616"/>
        <dbReference type="ChEBI" id="CHEBI:33019"/>
        <dbReference type="ChEBI" id="CHEBI:57844"/>
        <dbReference type="ChEBI" id="CHEBI:78442"/>
        <dbReference type="ChEBI" id="CHEBI:78530"/>
        <dbReference type="ChEBI" id="CHEBI:456215"/>
        <dbReference type="EC" id="6.1.1.10"/>
    </reaction>
</comment>
<dbReference type="PROSITE" id="PS00178">
    <property type="entry name" value="AA_TRNA_LIGASE_I"/>
    <property type="match status" value="1"/>
</dbReference>
<evidence type="ECO:0000313" key="12">
    <source>
        <dbReference type="EMBL" id="RCL83931.1"/>
    </source>
</evidence>
<dbReference type="InterPro" id="IPR015413">
    <property type="entry name" value="Methionyl/Leucyl_tRNA_Synth"/>
</dbReference>